<evidence type="ECO:0000256" key="1">
    <source>
        <dbReference type="SAM" id="Phobius"/>
    </source>
</evidence>
<accession>A0A2K9LMS6</accession>
<keyword evidence="1" id="KW-0472">Membrane</keyword>
<evidence type="ECO:0000313" key="2">
    <source>
        <dbReference type="EMBL" id="AUM13666.1"/>
    </source>
</evidence>
<dbReference type="RefSeq" id="WP_101895041.1">
    <property type="nucleotide sequence ID" value="NZ_CP022684.1"/>
</dbReference>
<dbReference type="OrthoDB" id="9870085at2"/>
<proteinExistence type="predicted"/>
<reference evidence="3" key="1">
    <citation type="submission" date="2017-08" db="EMBL/GenBank/DDBJ databases">
        <title>Direct submision.</title>
        <authorList>
            <person name="Kim S.-J."/>
            <person name="Rhee S.-K."/>
        </authorList>
    </citation>
    <scope>NUCLEOTIDE SEQUENCE [LARGE SCALE GENOMIC DNA]</scope>
    <source>
        <strain evidence="3">GI5</strain>
    </source>
</reference>
<keyword evidence="3" id="KW-1185">Reference proteome</keyword>
<sequence length="127" mass="14657">MPIWVTLYIGLMMISLPVGVTLLRRIERDWLHPVGGLVSTLLSIAFVFSYWMPELVPFKAPSAYLLFGFVLFWDLYSLQRLKQKLPEYLQMSDDSELQPNSGTWLFGILMMVPAYYFGALVCLRVVD</sequence>
<organism evidence="2 3">
    <name type="scientific">Ketobacter alkanivorans</name>
    <dbReference type="NCBI Taxonomy" id="1917421"/>
    <lineage>
        <taxon>Bacteria</taxon>
        <taxon>Pseudomonadati</taxon>
        <taxon>Pseudomonadota</taxon>
        <taxon>Gammaproteobacteria</taxon>
        <taxon>Pseudomonadales</taxon>
        <taxon>Ketobacteraceae</taxon>
        <taxon>Ketobacter</taxon>
    </lineage>
</organism>
<keyword evidence="1" id="KW-1133">Transmembrane helix</keyword>
<feature type="transmembrane region" description="Helical" evidence="1">
    <location>
        <begin position="6"/>
        <end position="23"/>
    </location>
</feature>
<keyword evidence="1" id="KW-0812">Transmembrane</keyword>
<feature type="transmembrane region" description="Helical" evidence="1">
    <location>
        <begin position="102"/>
        <end position="126"/>
    </location>
</feature>
<evidence type="ECO:0000313" key="3">
    <source>
        <dbReference type="Proteomes" id="UP000235116"/>
    </source>
</evidence>
<feature type="transmembrane region" description="Helical" evidence="1">
    <location>
        <begin position="30"/>
        <end position="51"/>
    </location>
</feature>
<dbReference type="AlphaFoldDB" id="A0A2K9LMS6"/>
<name>A0A2K9LMS6_9GAMM</name>
<gene>
    <name evidence="2" type="ORF">Kalk_15085</name>
</gene>
<protein>
    <submittedName>
        <fullName evidence="2">Uncharacterized protein</fullName>
    </submittedName>
</protein>
<dbReference type="KEGG" id="kak:Kalk_15085"/>
<dbReference type="EMBL" id="CP022684">
    <property type="protein sequence ID" value="AUM13666.1"/>
    <property type="molecule type" value="Genomic_DNA"/>
</dbReference>
<dbReference type="Proteomes" id="UP000235116">
    <property type="component" value="Chromosome"/>
</dbReference>